<dbReference type="EC" id="4.3.2.10" evidence="12"/>
<reference evidence="15" key="2">
    <citation type="journal article" date="2021" name="PeerJ">
        <title>Extensive microbial diversity within the chicken gut microbiome revealed by metagenomics and culture.</title>
        <authorList>
            <person name="Gilroy R."/>
            <person name="Ravi A."/>
            <person name="Getino M."/>
            <person name="Pursley I."/>
            <person name="Horton D.L."/>
            <person name="Alikhan N.F."/>
            <person name="Baker D."/>
            <person name="Gharbi K."/>
            <person name="Hall N."/>
            <person name="Watson M."/>
            <person name="Adriaenssens E.M."/>
            <person name="Foster-Nyarko E."/>
            <person name="Jarju S."/>
            <person name="Secka A."/>
            <person name="Antonio M."/>
            <person name="Oren A."/>
            <person name="Chaudhuri R.R."/>
            <person name="La Ragione R."/>
            <person name="Hildebrand F."/>
            <person name="Pallen M.J."/>
        </authorList>
    </citation>
    <scope>NUCLEOTIDE SEQUENCE</scope>
    <source>
        <strain evidence="15">B1-20833</strain>
    </source>
</reference>
<evidence type="ECO:0000256" key="10">
    <source>
        <dbReference type="ARBA" id="ARBA00047838"/>
    </source>
</evidence>
<keyword evidence="5 12" id="KW-0028">Amino-acid biosynthesis</keyword>
<dbReference type="InterPro" id="IPR017926">
    <property type="entry name" value="GATASE"/>
</dbReference>
<sequence>MNTVIIDYGTGNLRSVENALKRLGAEYTVTADAAAIRSADRVILPGVGEASFAMDRLRESGLDRVIQSLKQPVLGICIGMQILCSSSEEGGTDCLGIFHTAVRRLEARAGTGGAFKIPEMGWNSISIKTQSPLFRDIPDDSYVYYVHSFAPDICNDTIAVTEYGRPFSAALARDNFFGTQFHPEKSGSIGQRILENFLGQTTNVSVK</sequence>
<comment type="caution">
    <text evidence="15">The sequence shown here is derived from an EMBL/GenBank/DDBJ whole genome shotgun (WGS) entry which is preliminary data.</text>
</comment>
<dbReference type="PANTHER" id="PTHR42701">
    <property type="entry name" value="IMIDAZOLE GLYCEROL PHOSPHATE SYNTHASE SUBUNIT HISH"/>
    <property type="match status" value="1"/>
</dbReference>
<accession>A0A9D9ER77</accession>
<evidence type="ECO:0000313" key="15">
    <source>
        <dbReference type="EMBL" id="MBO8452158.1"/>
    </source>
</evidence>
<keyword evidence="6 12" id="KW-0378">Hydrolase</keyword>
<evidence type="ECO:0000256" key="9">
    <source>
        <dbReference type="ARBA" id="ARBA00023239"/>
    </source>
</evidence>
<keyword evidence="7 12" id="KW-0315">Glutamine amidotransferase</keyword>
<organism evidence="15 16">
    <name type="scientific">Candidatus Cryptobacteroides intestinavium</name>
    <dbReference type="NCBI Taxonomy" id="2840766"/>
    <lineage>
        <taxon>Bacteria</taxon>
        <taxon>Pseudomonadati</taxon>
        <taxon>Bacteroidota</taxon>
        <taxon>Bacteroidia</taxon>
        <taxon>Bacteroidales</taxon>
        <taxon>Candidatus Cryptobacteroides</taxon>
    </lineage>
</organism>
<evidence type="ECO:0000256" key="6">
    <source>
        <dbReference type="ARBA" id="ARBA00022801"/>
    </source>
</evidence>
<evidence type="ECO:0000256" key="12">
    <source>
        <dbReference type="HAMAP-Rule" id="MF_00278"/>
    </source>
</evidence>
<comment type="pathway">
    <text evidence="2 12">Amino-acid biosynthesis; L-histidine biosynthesis; L-histidine from 5-phospho-alpha-D-ribose 1-diphosphate: step 5/9.</text>
</comment>
<dbReference type="EMBL" id="JADIMI010000044">
    <property type="protein sequence ID" value="MBO8452158.1"/>
    <property type="molecule type" value="Genomic_DNA"/>
</dbReference>
<feature type="active site" description="Nucleophile" evidence="12 13">
    <location>
        <position position="77"/>
    </location>
</feature>
<evidence type="ECO:0000256" key="3">
    <source>
        <dbReference type="ARBA" id="ARBA00011152"/>
    </source>
</evidence>
<dbReference type="NCBIfam" id="TIGR01855">
    <property type="entry name" value="IMP_synth_hisH"/>
    <property type="match status" value="1"/>
</dbReference>
<gene>
    <name evidence="12 15" type="primary">hisH</name>
    <name evidence="15" type="ORF">IAC06_04660</name>
</gene>
<evidence type="ECO:0000256" key="7">
    <source>
        <dbReference type="ARBA" id="ARBA00022962"/>
    </source>
</evidence>
<dbReference type="InterPro" id="IPR029062">
    <property type="entry name" value="Class_I_gatase-like"/>
</dbReference>
<dbReference type="SUPFAM" id="SSF52317">
    <property type="entry name" value="Class I glutamine amidotransferase-like"/>
    <property type="match status" value="1"/>
</dbReference>
<comment type="subcellular location">
    <subcellularLocation>
        <location evidence="1 12">Cytoplasm</location>
    </subcellularLocation>
</comment>
<dbReference type="GO" id="GO:0005737">
    <property type="term" value="C:cytoplasm"/>
    <property type="evidence" value="ECO:0007669"/>
    <property type="project" value="UniProtKB-SubCell"/>
</dbReference>
<comment type="subunit">
    <text evidence="3 12">Heterodimer of HisH and HisF.</text>
</comment>
<name>A0A9D9ER77_9BACT</name>
<dbReference type="GO" id="GO:0016829">
    <property type="term" value="F:lyase activity"/>
    <property type="evidence" value="ECO:0007669"/>
    <property type="project" value="UniProtKB-KW"/>
</dbReference>
<dbReference type="Pfam" id="PF00117">
    <property type="entry name" value="GATase"/>
    <property type="match status" value="1"/>
</dbReference>
<dbReference type="AlphaFoldDB" id="A0A9D9ER77"/>
<evidence type="ECO:0000256" key="11">
    <source>
        <dbReference type="ARBA" id="ARBA00049534"/>
    </source>
</evidence>
<evidence type="ECO:0000256" key="1">
    <source>
        <dbReference type="ARBA" id="ARBA00004496"/>
    </source>
</evidence>
<evidence type="ECO:0000256" key="2">
    <source>
        <dbReference type="ARBA" id="ARBA00005091"/>
    </source>
</evidence>
<dbReference type="GO" id="GO:0000105">
    <property type="term" value="P:L-histidine biosynthetic process"/>
    <property type="evidence" value="ECO:0007669"/>
    <property type="project" value="UniProtKB-UniRule"/>
</dbReference>
<feature type="domain" description="Glutamine amidotransferase" evidence="14">
    <location>
        <begin position="4"/>
        <end position="198"/>
    </location>
</feature>
<evidence type="ECO:0000313" key="16">
    <source>
        <dbReference type="Proteomes" id="UP000823661"/>
    </source>
</evidence>
<evidence type="ECO:0000259" key="14">
    <source>
        <dbReference type="Pfam" id="PF00117"/>
    </source>
</evidence>
<dbReference type="HAMAP" id="MF_00278">
    <property type="entry name" value="HisH"/>
    <property type="match status" value="1"/>
</dbReference>
<dbReference type="GO" id="GO:0000107">
    <property type="term" value="F:imidazoleglycerol-phosphate synthase activity"/>
    <property type="evidence" value="ECO:0007669"/>
    <property type="project" value="UniProtKB-UniRule"/>
</dbReference>
<keyword evidence="9 12" id="KW-0456">Lyase</keyword>
<feature type="active site" evidence="12 13">
    <location>
        <position position="182"/>
    </location>
</feature>
<evidence type="ECO:0000256" key="8">
    <source>
        <dbReference type="ARBA" id="ARBA00023102"/>
    </source>
</evidence>
<comment type="function">
    <text evidence="12">IGPS catalyzes the conversion of PRFAR and glutamine to IGP, AICAR and glutamate. The HisH subunit catalyzes the hydrolysis of glutamine to glutamate and ammonia as part of the synthesis of IGP and AICAR. The resulting ammonia molecule is channeled to the active site of HisF.</text>
</comment>
<dbReference type="Gene3D" id="3.40.50.880">
    <property type="match status" value="1"/>
</dbReference>
<keyword evidence="8 12" id="KW-0368">Histidine biosynthesis</keyword>
<keyword evidence="4 12" id="KW-0963">Cytoplasm</keyword>
<dbReference type="InterPro" id="IPR010139">
    <property type="entry name" value="Imidazole-glycPsynth_HisH"/>
</dbReference>
<feature type="active site" evidence="12 13">
    <location>
        <position position="184"/>
    </location>
</feature>
<evidence type="ECO:0000256" key="5">
    <source>
        <dbReference type="ARBA" id="ARBA00022605"/>
    </source>
</evidence>
<reference evidence="15" key="1">
    <citation type="submission" date="2020-10" db="EMBL/GenBank/DDBJ databases">
        <authorList>
            <person name="Gilroy R."/>
        </authorList>
    </citation>
    <scope>NUCLEOTIDE SEQUENCE</scope>
    <source>
        <strain evidence="15">B1-20833</strain>
    </source>
</reference>
<evidence type="ECO:0000256" key="13">
    <source>
        <dbReference type="PIRSR" id="PIRSR000495-1"/>
    </source>
</evidence>
<dbReference type="EC" id="3.5.1.2" evidence="12"/>
<dbReference type="GO" id="GO:0004359">
    <property type="term" value="F:glutaminase activity"/>
    <property type="evidence" value="ECO:0007669"/>
    <property type="project" value="UniProtKB-EC"/>
</dbReference>
<proteinExistence type="inferred from homology"/>
<evidence type="ECO:0000256" key="4">
    <source>
        <dbReference type="ARBA" id="ARBA00022490"/>
    </source>
</evidence>
<comment type="catalytic activity">
    <reaction evidence="10 12">
        <text>5-[(5-phospho-1-deoxy-D-ribulos-1-ylimino)methylamino]-1-(5-phospho-beta-D-ribosyl)imidazole-4-carboxamide + L-glutamine = D-erythro-1-(imidazol-4-yl)glycerol 3-phosphate + 5-amino-1-(5-phospho-beta-D-ribosyl)imidazole-4-carboxamide + L-glutamate + H(+)</text>
        <dbReference type="Rhea" id="RHEA:24793"/>
        <dbReference type="ChEBI" id="CHEBI:15378"/>
        <dbReference type="ChEBI" id="CHEBI:29985"/>
        <dbReference type="ChEBI" id="CHEBI:58278"/>
        <dbReference type="ChEBI" id="CHEBI:58359"/>
        <dbReference type="ChEBI" id="CHEBI:58475"/>
        <dbReference type="ChEBI" id="CHEBI:58525"/>
        <dbReference type="EC" id="4.3.2.10"/>
    </reaction>
</comment>
<protein>
    <recommendedName>
        <fullName evidence="12">Imidazole glycerol phosphate synthase subunit HisH</fullName>
        <ecNumber evidence="12">4.3.2.10</ecNumber>
    </recommendedName>
    <alternativeName>
        <fullName evidence="12">IGP synthase glutaminase subunit</fullName>
        <ecNumber evidence="12">3.5.1.2</ecNumber>
    </alternativeName>
    <alternativeName>
        <fullName evidence="12">IGP synthase subunit HisH</fullName>
    </alternativeName>
    <alternativeName>
        <fullName evidence="12">ImGP synthase subunit HisH</fullName>
        <shortName evidence="12">IGPS subunit HisH</shortName>
    </alternativeName>
</protein>
<comment type="catalytic activity">
    <reaction evidence="11 12">
        <text>L-glutamine + H2O = L-glutamate + NH4(+)</text>
        <dbReference type="Rhea" id="RHEA:15889"/>
        <dbReference type="ChEBI" id="CHEBI:15377"/>
        <dbReference type="ChEBI" id="CHEBI:28938"/>
        <dbReference type="ChEBI" id="CHEBI:29985"/>
        <dbReference type="ChEBI" id="CHEBI:58359"/>
        <dbReference type="EC" id="3.5.1.2"/>
    </reaction>
</comment>
<dbReference type="PIRSF" id="PIRSF000495">
    <property type="entry name" value="Amidotransf_hisH"/>
    <property type="match status" value="1"/>
</dbReference>
<dbReference type="PROSITE" id="PS51273">
    <property type="entry name" value="GATASE_TYPE_1"/>
    <property type="match status" value="1"/>
</dbReference>
<dbReference type="CDD" id="cd01748">
    <property type="entry name" value="GATase1_IGP_Synthase"/>
    <property type="match status" value="1"/>
</dbReference>
<dbReference type="Proteomes" id="UP000823661">
    <property type="component" value="Unassembled WGS sequence"/>
</dbReference>
<dbReference type="FunFam" id="3.40.50.880:FF:000009">
    <property type="entry name" value="Imidazole glycerol phosphate synthase subunit HisH"/>
    <property type="match status" value="1"/>
</dbReference>
<dbReference type="PANTHER" id="PTHR42701:SF1">
    <property type="entry name" value="IMIDAZOLE GLYCEROL PHOSPHATE SYNTHASE SUBUNIT HISH"/>
    <property type="match status" value="1"/>
</dbReference>